<keyword evidence="1" id="KW-0472">Membrane</keyword>
<evidence type="ECO:0000313" key="2">
    <source>
        <dbReference type="EMBL" id="MBB5638374.1"/>
    </source>
</evidence>
<reference evidence="2 3" key="1">
    <citation type="submission" date="2020-08" db="EMBL/GenBank/DDBJ databases">
        <title>Genomic Encyclopedia of Type Strains, Phase IV (KMG-V): Genome sequencing to study the core and pangenomes of soil and plant-associated prokaryotes.</title>
        <authorList>
            <person name="Whitman W."/>
        </authorList>
    </citation>
    <scope>NUCLEOTIDE SEQUENCE [LARGE SCALE GENOMIC DNA]</scope>
    <source>
        <strain evidence="2 3">S3M1</strain>
    </source>
</reference>
<dbReference type="AlphaFoldDB" id="A0A7W8ZQK4"/>
<sequence length="64" mass="7832">MDIIWWFIWLIMLVWIFLVPYDIPGQRNKKERPLDILQKRFARGAIDLKEYQRNKAVLEKDATQ</sequence>
<name>A0A7W8ZQK4_9SPHI</name>
<feature type="transmembrane region" description="Helical" evidence="1">
    <location>
        <begin position="6"/>
        <end position="23"/>
    </location>
</feature>
<keyword evidence="1" id="KW-1133">Transmembrane helix</keyword>
<dbReference type="RefSeq" id="WP_245952870.1">
    <property type="nucleotide sequence ID" value="NZ_JACHCE010000008.1"/>
</dbReference>
<dbReference type="Proteomes" id="UP000537204">
    <property type="component" value="Unassembled WGS sequence"/>
</dbReference>
<evidence type="ECO:0000256" key="1">
    <source>
        <dbReference type="SAM" id="Phobius"/>
    </source>
</evidence>
<dbReference type="EMBL" id="JACHCE010000008">
    <property type="protein sequence ID" value="MBB5638374.1"/>
    <property type="molecule type" value="Genomic_DNA"/>
</dbReference>
<accession>A0A7W8ZQK4</accession>
<comment type="caution">
    <text evidence="2">The sequence shown here is derived from an EMBL/GenBank/DDBJ whole genome shotgun (WGS) entry which is preliminary data.</text>
</comment>
<proteinExistence type="predicted"/>
<keyword evidence="1" id="KW-0812">Transmembrane</keyword>
<protein>
    <submittedName>
        <fullName evidence="2">Putative membrane protein</fullName>
    </submittedName>
</protein>
<organism evidence="2 3">
    <name type="scientific">Pedobacter cryoconitis</name>
    <dbReference type="NCBI Taxonomy" id="188932"/>
    <lineage>
        <taxon>Bacteria</taxon>
        <taxon>Pseudomonadati</taxon>
        <taxon>Bacteroidota</taxon>
        <taxon>Sphingobacteriia</taxon>
        <taxon>Sphingobacteriales</taxon>
        <taxon>Sphingobacteriaceae</taxon>
        <taxon>Pedobacter</taxon>
    </lineage>
</organism>
<gene>
    <name evidence="2" type="ORF">HDE68_004303</name>
</gene>
<evidence type="ECO:0000313" key="3">
    <source>
        <dbReference type="Proteomes" id="UP000537204"/>
    </source>
</evidence>